<evidence type="ECO:0000313" key="1">
    <source>
        <dbReference type="EMBL" id="KAI8021155.1"/>
    </source>
</evidence>
<keyword evidence="2" id="KW-1185">Reference proteome</keyword>
<organism evidence="1 2">
    <name type="scientific">Camellia lanceoleosa</name>
    <dbReference type="NCBI Taxonomy" id="1840588"/>
    <lineage>
        <taxon>Eukaryota</taxon>
        <taxon>Viridiplantae</taxon>
        <taxon>Streptophyta</taxon>
        <taxon>Embryophyta</taxon>
        <taxon>Tracheophyta</taxon>
        <taxon>Spermatophyta</taxon>
        <taxon>Magnoliopsida</taxon>
        <taxon>eudicotyledons</taxon>
        <taxon>Gunneridae</taxon>
        <taxon>Pentapetalae</taxon>
        <taxon>asterids</taxon>
        <taxon>Ericales</taxon>
        <taxon>Theaceae</taxon>
        <taxon>Camellia</taxon>
    </lineage>
</organism>
<name>A0ACC0I706_9ERIC</name>
<gene>
    <name evidence="1" type="ORF">LOK49_LG03G03429</name>
</gene>
<proteinExistence type="predicted"/>
<sequence length="330" mass="35964">MISLSLSLSSNPFVFVEPQLNPFVFVDRFISIQASSLVRVRVRVRSSFFIMVMAVFAYIYHQSFVASQSLSVEMILDQILMNLTFEEQRALYTYVCSFSSLCMVEIGHGSFSDNPLLNSVVGHLLHSSILVPYHGCYFGSSGVSGAIPSTFAVLRNLQTVWASDNELTGSIPEFIGNWSKLKSLGGLGRDQGGAGGNGTVTGKACPKGLYGTFCEECPAGTYKNDTGSDKALCRQCPASELPHRAVYIVVRGGIAETPCPYECISDRYHIPHCYTALEELMYTFGGPWVFGFLLVGLLVLLALVLSVARMKFVGVDELPGPAPTQHVPIK</sequence>
<accession>A0ACC0I706</accession>
<keyword evidence="1" id="KW-0808">Transferase</keyword>
<dbReference type="EMBL" id="CM045763">
    <property type="protein sequence ID" value="KAI8021155.1"/>
    <property type="molecule type" value="Genomic_DNA"/>
</dbReference>
<dbReference type="Proteomes" id="UP001060215">
    <property type="component" value="Chromosome 6"/>
</dbReference>
<reference evidence="1 2" key="1">
    <citation type="journal article" date="2022" name="Plant J.">
        <title>Chromosome-level genome of Camellia lanceoleosa provides a valuable resource for understanding genome evolution and self-incompatibility.</title>
        <authorList>
            <person name="Gong W."/>
            <person name="Xiao S."/>
            <person name="Wang L."/>
            <person name="Liao Z."/>
            <person name="Chang Y."/>
            <person name="Mo W."/>
            <person name="Hu G."/>
            <person name="Li W."/>
            <person name="Zhao G."/>
            <person name="Zhu H."/>
            <person name="Hu X."/>
            <person name="Ji K."/>
            <person name="Xiang X."/>
            <person name="Song Q."/>
            <person name="Yuan D."/>
            <person name="Jin S."/>
            <person name="Zhang L."/>
        </authorList>
    </citation>
    <scope>NUCLEOTIDE SEQUENCE [LARGE SCALE GENOMIC DNA]</scope>
    <source>
        <strain evidence="1">SQ_2022a</strain>
    </source>
</reference>
<protein>
    <submittedName>
        <fullName evidence="1">Phosphatidate cytidylyltransferase 1</fullName>
    </submittedName>
</protein>
<evidence type="ECO:0000313" key="2">
    <source>
        <dbReference type="Proteomes" id="UP001060215"/>
    </source>
</evidence>
<comment type="caution">
    <text evidence="1">The sequence shown here is derived from an EMBL/GenBank/DDBJ whole genome shotgun (WGS) entry which is preliminary data.</text>
</comment>
<keyword evidence="1" id="KW-0548">Nucleotidyltransferase</keyword>